<sequence>MTFPSMASWPSWLLIVAILLTLAAVTSVIPIKYIVELRTFYSIAMGIALGIYISAEFFLQAPVLHALICVTMVGTSVFVVFTHFPSASSTKLLPWIFASLVALFPVTYLLEGQVRIKSVMEDSVVGGFEEEDKKLTTLLAVEGARTSLLGLYAAIFMLIALKFELASLMRDKVVERGGIRHSQSTQSSYRGLRFMDGFSQRKSLKLNQYQQHVVTGYWLILSEKKVGFGGSLISTPPVLVRSGPWSSVSGLPADKISEIDQPAGLAIPFY</sequence>
<dbReference type="EMBL" id="CM047899">
    <property type="protein sequence ID" value="KAJ0101461.1"/>
    <property type="molecule type" value="Genomic_DNA"/>
</dbReference>
<dbReference type="Proteomes" id="UP001164250">
    <property type="component" value="Chromosome 3"/>
</dbReference>
<evidence type="ECO:0000313" key="1">
    <source>
        <dbReference type="EMBL" id="KAJ0101461.1"/>
    </source>
</evidence>
<accession>A0ACC1BR26</accession>
<protein>
    <submittedName>
        <fullName evidence="1">Uncharacterized protein</fullName>
    </submittedName>
</protein>
<comment type="caution">
    <text evidence="1">The sequence shown here is derived from an EMBL/GenBank/DDBJ whole genome shotgun (WGS) entry which is preliminary data.</text>
</comment>
<keyword evidence="2" id="KW-1185">Reference proteome</keyword>
<gene>
    <name evidence="1" type="ORF">Patl1_06188</name>
</gene>
<organism evidence="1 2">
    <name type="scientific">Pistacia atlantica</name>
    <dbReference type="NCBI Taxonomy" id="434234"/>
    <lineage>
        <taxon>Eukaryota</taxon>
        <taxon>Viridiplantae</taxon>
        <taxon>Streptophyta</taxon>
        <taxon>Embryophyta</taxon>
        <taxon>Tracheophyta</taxon>
        <taxon>Spermatophyta</taxon>
        <taxon>Magnoliopsida</taxon>
        <taxon>eudicotyledons</taxon>
        <taxon>Gunneridae</taxon>
        <taxon>Pentapetalae</taxon>
        <taxon>rosids</taxon>
        <taxon>malvids</taxon>
        <taxon>Sapindales</taxon>
        <taxon>Anacardiaceae</taxon>
        <taxon>Pistacia</taxon>
    </lineage>
</organism>
<evidence type="ECO:0000313" key="2">
    <source>
        <dbReference type="Proteomes" id="UP001164250"/>
    </source>
</evidence>
<name>A0ACC1BR26_9ROSI</name>
<reference evidence="2" key="1">
    <citation type="journal article" date="2023" name="G3 (Bethesda)">
        <title>Genome assembly and association tests identify interacting loci associated with vigor, precocity, and sex in interspecific pistachio rootstocks.</title>
        <authorList>
            <person name="Palmer W."/>
            <person name="Jacygrad E."/>
            <person name="Sagayaradj S."/>
            <person name="Cavanaugh K."/>
            <person name="Han R."/>
            <person name="Bertier L."/>
            <person name="Beede B."/>
            <person name="Kafkas S."/>
            <person name="Golino D."/>
            <person name="Preece J."/>
            <person name="Michelmore R."/>
        </authorList>
    </citation>
    <scope>NUCLEOTIDE SEQUENCE [LARGE SCALE GENOMIC DNA]</scope>
</reference>
<proteinExistence type="predicted"/>